<feature type="transmembrane region" description="Helical" evidence="2">
    <location>
        <begin position="69"/>
        <end position="89"/>
    </location>
</feature>
<dbReference type="AlphaFoldDB" id="A0A7W9J3T5"/>
<evidence type="ECO:0000313" key="4">
    <source>
        <dbReference type="Proteomes" id="UP000549971"/>
    </source>
</evidence>
<proteinExistence type="predicted"/>
<feature type="compositionally biased region" description="Gly residues" evidence="1">
    <location>
        <begin position="218"/>
        <end position="228"/>
    </location>
</feature>
<keyword evidence="4" id="KW-1185">Reference proteome</keyword>
<dbReference type="RefSeq" id="WP_184794159.1">
    <property type="nucleotide sequence ID" value="NZ_JACHMY010000001.1"/>
</dbReference>
<feature type="transmembrane region" description="Helical" evidence="2">
    <location>
        <begin position="124"/>
        <end position="143"/>
    </location>
</feature>
<keyword evidence="2" id="KW-1133">Transmembrane helix</keyword>
<evidence type="ECO:0000313" key="3">
    <source>
        <dbReference type="EMBL" id="MBB5834388.1"/>
    </source>
</evidence>
<protein>
    <recommendedName>
        <fullName evidence="5">DUF998 domain-containing protein</fullName>
    </recommendedName>
</protein>
<comment type="caution">
    <text evidence="3">The sequence shown here is derived from an EMBL/GenBank/DDBJ whole genome shotgun (WGS) entry which is preliminary data.</text>
</comment>
<feature type="transmembrane region" description="Helical" evidence="2">
    <location>
        <begin position="98"/>
        <end position="118"/>
    </location>
</feature>
<keyword evidence="2" id="KW-0472">Membrane</keyword>
<dbReference type="Proteomes" id="UP000549971">
    <property type="component" value="Unassembled WGS sequence"/>
</dbReference>
<dbReference type="EMBL" id="JACHMY010000001">
    <property type="protein sequence ID" value="MBB5834388.1"/>
    <property type="molecule type" value="Genomic_DNA"/>
</dbReference>
<dbReference type="InterPro" id="IPR009339">
    <property type="entry name" value="DUF998"/>
</dbReference>
<organism evidence="3 4">
    <name type="scientific">Kribbella italica</name>
    <dbReference type="NCBI Taxonomy" id="1540520"/>
    <lineage>
        <taxon>Bacteria</taxon>
        <taxon>Bacillati</taxon>
        <taxon>Actinomycetota</taxon>
        <taxon>Actinomycetes</taxon>
        <taxon>Propionibacteriales</taxon>
        <taxon>Kribbellaceae</taxon>
        <taxon>Kribbella</taxon>
    </lineage>
</organism>
<feature type="transmembrane region" description="Helical" evidence="2">
    <location>
        <begin position="155"/>
        <end position="174"/>
    </location>
</feature>
<keyword evidence="2" id="KW-0812">Transmembrane</keyword>
<accession>A0A7W9J3T5</accession>
<name>A0A7W9J3T5_9ACTN</name>
<evidence type="ECO:0000256" key="1">
    <source>
        <dbReference type="SAM" id="MobiDB-lite"/>
    </source>
</evidence>
<evidence type="ECO:0008006" key="5">
    <source>
        <dbReference type="Google" id="ProtNLM"/>
    </source>
</evidence>
<feature type="transmembrane region" description="Helical" evidence="2">
    <location>
        <begin position="12"/>
        <end position="34"/>
    </location>
</feature>
<reference evidence="3 4" key="1">
    <citation type="submission" date="2020-08" db="EMBL/GenBank/DDBJ databases">
        <title>Sequencing the genomes of 1000 actinobacteria strains.</title>
        <authorList>
            <person name="Klenk H.-P."/>
        </authorList>
    </citation>
    <scope>NUCLEOTIDE SEQUENCE [LARGE SCALE GENOMIC DNA]</scope>
    <source>
        <strain evidence="3 4">DSM 28967</strain>
    </source>
</reference>
<dbReference type="Pfam" id="PF06197">
    <property type="entry name" value="DUF998"/>
    <property type="match status" value="1"/>
</dbReference>
<evidence type="ECO:0000256" key="2">
    <source>
        <dbReference type="SAM" id="Phobius"/>
    </source>
</evidence>
<gene>
    <name evidence="3" type="ORF">HDA39_001122</name>
</gene>
<sequence>MRPEGSLLAGRAIWLVVPPAYFGLQLAVVAAWPVPYEFLHHTVSDLGWTTCTTEQRPGGVLRSCSPRHAWFNSGGIVLYLLLALGAVLLRGLSTRPRWFVALWAVIAVFGIATSLVPGDVSIELHSLLAVPLFLATLAVLVLSAATMRGTFAGRAAAVTAVISVIGLAGLVLALGGRGPVGLMERLAAETVYLWVFTVAVVSRGRSSARSAPHPVEGRSGGSRAGLPW</sequence>
<feature type="region of interest" description="Disordered" evidence="1">
    <location>
        <begin position="208"/>
        <end position="228"/>
    </location>
</feature>